<keyword evidence="5 6" id="KW-0539">Nucleus</keyword>
<sequence length="587" mass="67504">MASRSSTASITIQASSSNNHPPSNNRPNQCSMMPEKKVFRARVLDPAKKLAVRIRHKCRQRSPKVKRAVQVAPTGMEKEEELESHLQQAIYAQKATSAGVAVENHVIPTPQVLHLDEQEYQKIYRQRNSRSKKLIVFRDFVSFFLNQSVYDADSEDEEWLSSRHNICIDHFEQIIEKLELASQTDIIQPLEAKVLLQRYDCQVVDDVYDYWLQKRKQAACNVTTNKPHVLVPRLNTDGRRDEKTVINPYVAFRKRADKVQTRKKQKTEIQTYEKILRLNYALKRSIALVEMMKQREKTKVALVEYDEAIFNQQYWLQDHQNAQLDKMTFGEWQLATTQPTVVSKSSSIGSNKPSLTSLTVPQRRKERIKSYKSANTTSYDHNVVNDTWLKRNTEVWSRITPTPSTPANTSSSTNWMGSIYPPSVETDKILDIDKNSSADGRYEFVPKMNCIYRLPTKYRIVPRVSQPATNPVFTVSSAMRSRGGSVSSSSAAFTRPRFPTVKKEEEEEPEEREGGEFRKVQLDAGPSFYEIALKPLEEACKAQHIFPVLAEETKSRESSSYRHAYVRQRMGRGGRFYFDLKLSATTL</sequence>
<evidence type="ECO:0000256" key="6">
    <source>
        <dbReference type="RuleBase" id="RU361124"/>
    </source>
</evidence>
<dbReference type="GO" id="GO:0005634">
    <property type="term" value="C:nucleus"/>
    <property type="evidence" value="ECO:0007669"/>
    <property type="project" value="UniProtKB-SubCell"/>
</dbReference>
<feature type="region of interest" description="Disordered" evidence="7">
    <location>
        <begin position="343"/>
        <end position="362"/>
    </location>
</feature>
<evidence type="ECO:0000256" key="2">
    <source>
        <dbReference type="ARBA" id="ARBA00008035"/>
    </source>
</evidence>
<comment type="subcellular location">
    <subcellularLocation>
        <location evidence="1 6">Nucleus</location>
    </subcellularLocation>
</comment>
<dbReference type="GO" id="GO:0035267">
    <property type="term" value="C:NuA4 histone acetyltransferase complex"/>
    <property type="evidence" value="ECO:0007669"/>
    <property type="project" value="InterPro"/>
</dbReference>
<evidence type="ECO:0000256" key="4">
    <source>
        <dbReference type="ARBA" id="ARBA00023163"/>
    </source>
</evidence>
<evidence type="ECO:0000259" key="8">
    <source>
        <dbReference type="Pfam" id="PF10513"/>
    </source>
</evidence>
<feature type="compositionally biased region" description="Low complexity" evidence="7">
    <location>
        <begin position="343"/>
        <end position="354"/>
    </location>
</feature>
<proteinExistence type="inferred from homology"/>
<keyword evidence="4 6" id="KW-0804">Transcription</keyword>
<dbReference type="WBParaSite" id="jg14275">
    <property type="protein sequence ID" value="jg14275"/>
    <property type="gene ID" value="jg14275"/>
</dbReference>
<dbReference type="InterPro" id="IPR019542">
    <property type="entry name" value="Enhancer_polycomb-like_N"/>
</dbReference>
<dbReference type="Proteomes" id="UP000887574">
    <property type="component" value="Unplaced"/>
</dbReference>
<feature type="region of interest" description="Disordered" evidence="7">
    <location>
        <begin position="1"/>
        <end position="31"/>
    </location>
</feature>
<evidence type="ECO:0000256" key="5">
    <source>
        <dbReference type="ARBA" id="ARBA00023242"/>
    </source>
</evidence>
<reference evidence="10" key="1">
    <citation type="submission" date="2022-11" db="UniProtKB">
        <authorList>
            <consortium name="WormBaseParasite"/>
        </authorList>
    </citation>
    <scope>IDENTIFICATION</scope>
</reference>
<evidence type="ECO:0000256" key="3">
    <source>
        <dbReference type="ARBA" id="ARBA00023015"/>
    </source>
</evidence>
<comment type="similarity">
    <text evidence="2 6">Belongs to the enhancer of polycomb family.</text>
</comment>
<dbReference type="Pfam" id="PF10513">
    <property type="entry name" value="EPL1"/>
    <property type="match status" value="1"/>
</dbReference>
<name>A0A915CZN9_9BILA</name>
<protein>
    <recommendedName>
        <fullName evidence="6">Enhancer of polycomb-like protein</fullName>
    </recommendedName>
</protein>
<dbReference type="AlphaFoldDB" id="A0A915CZN9"/>
<evidence type="ECO:0000313" key="10">
    <source>
        <dbReference type="WBParaSite" id="jg14275"/>
    </source>
</evidence>
<evidence type="ECO:0000256" key="7">
    <source>
        <dbReference type="SAM" id="MobiDB-lite"/>
    </source>
</evidence>
<dbReference type="GO" id="GO:0006357">
    <property type="term" value="P:regulation of transcription by RNA polymerase II"/>
    <property type="evidence" value="ECO:0007669"/>
    <property type="project" value="InterPro"/>
</dbReference>
<feature type="domain" description="Enhancer of polycomb-like N-terminal" evidence="8">
    <location>
        <begin position="62"/>
        <end position="179"/>
    </location>
</feature>
<dbReference type="InterPro" id="IPR024943">
    <property type="entry name" value="Enhancer_polycomb"/>
</dbReference>
<keyword evidence="3 6" id="KW-0805">Transcription regulation</keyword>
<organism evidence="9 10">
    <name type="scientific">Ditylenchus dipsaci</name>
    <dbReference type="NCBI Taxonomy" id="166011"/>
    <lineage>
        <taxon>Eukaryota</taxon>
        <taxon>Metazoa</taxon>
        <taxon>Ecdysozoa</taxon>
        <taxon>Nematoda</taxon>
        <taxon>Chromadorea</taxon>
        <taxon>Rhabditida</taxon>
        <taxon>Tylenchina</taxon>
        <taxon>Tylenchomorpha</taxon>
        <taxon>Sphaerularioidea</taxon>
        <taxon>Anguinidae</taxon>
        <taxon>Anguininae</taxon>
        <taxon>Ditylenchus</taxon>
    </lineage>
</organism>
<evidence type="ECO:0000256" key="1">
    <source>
        <dbReference type="ARBA" id="ARBA00004123"/>
    </source>
</evidence>
<keyword evidence="9" id="KW-1185">Reference proteome</keyword>
<dbReference type="PANTHER" id="PTHR14898">
    <property type="entry name" value="ENHANCER OF POLYCOMB"/>
    <property type="match status" value="1"/>
</dbReference>
<feature type="compositionally biased region" description="Low complexity" evidence="7">
    <location>
        <begin position="1"/>
        <end position="28"/>
    </location>
</feature>
<accession>A0A915CZN9</accession>
<evidence type="ECO:0000313" key="9">
    <source>
        <dbReference type="Proteomes" id="UP000887574"/>
    </source>
</evidence>